<comment type="caution">
    <text evidence="4">The sequence shown here is derived from an EMBL/GenBank/DDBJ whole genome shotgun (WGS) entry which is preliminary data.</text>
</comment>
<dbReference type="InterPro" id="IPR005182">
    <property type="entry name" value="YdbS-like_PH"/>
</dbReference>
<keyword evidence="2" id="KW-1133">Transmembrane helix</keyword>
<keyword evidence="2" id="KW-0472">Membrane</keyword>
<sequence>MTATGPPITGDPADGTHGHGDTGGLPLPLRPPAHRVDPRAIWWWRLRALPFPLVLLVAQGVGWALLPAAPWHGLLIATITLTVVWLLVETLVVPSLRFRLHRWEVTDEAVYHRSGWLVQEWRIAPIPRVQTVDTEHGPLQQALRLATVTVTTASARGPVRIAGLDADEARELARRLTETTGRYSGDAT</sequence>
<dbReference type="PANTHER" id="PTHR34473">
    <property type="entry name" value="UPF0699 TRANSMEMBRANE PROTEIN YDBS"/>
    <property type="match status" value="1"/>
</dbReference>
<feature type="transmembrane region" description="Helical" evidence="2">
    <location>
        <begin position="72"/>
        <end position="93"/>
    </location>
</feature>
<evidence type="ECO:0000313" key="5">
    <source>
        <dbReference type="Proteomes" id="UP001519295"/>
    </source>
</evidence>
<accession>A0ABS4W2A4</accession>
<dbReference type="PANTHER" id="PTHR34473:SF3">
    <property type="entry name" value="TRANSMEMBRANE PROTEIN-RELATED"/>
    <property type="match status" value="1"/>
</dbReference>
<feature type="region of interest" description="Disordered" evidence="1">
    <location>
        <begin position="1"/>
        <end position="30"/>
    </location>
</feature>
<dbReference type="Pfam" id="PF03703">
    <property type="entry name" value="bPH_2"/>
    <property type="match status" value="1"/>
</dbReference>
<proteinExistence type="predicted"/>
<dbReference type="EMBL" id="JAGINU010000001">
    <property type="protein sequence ID" value="MBP2370337.1"/>
    <property type="molecule type" value="Genomic_DNA"/>
</dbReference>
<feature type="transmembrane region" description="Helical" evidence="2">
    <location>
        <begin position="48"/>
        <end position="66"/>
    </location>
</feature>
<dbReference type="Proteomes" id="UP001519295">
    <property type="component" value="Unassembled WGS sequence"/>
</dbReference>
<evidence type="ECO:0000256" key="2">
    <source>
        <dbReference type="SAM" id="Phobius"/>
    </source>
</evidence>
<evidence type="ECO:0000313" key="4">
    <source>
        <dbReference type="EMBL" id="MBP2370337.1"/>
    </source>
</evidence>
<dbReference type="RefSeq" id="WP_210033513.1">
    <property type="nucleotide sequence ID" value="NZ_JAGINU010000001.1"/>
</dbReference>
<gene>
    <name evidence="4" type="ORF">JOF36_006033</name>
</gene>
<evidence type="ECO:0000256" key="1">
    <source>
        <dbReference type="SAM" id="MobiDB-lite"/>
    </source>
</evidence>
<keyword evidence="5" id="KW-1185">Reference proteome</keyword>
<reference evidence="4 5" key="1">
    <citation type="submission" date="2021-03" db="EMBL/GenBank/DDBJ databases">
        <title>Sequencing the genomes of 1000 actinobacteria strains.</title>
        <authorList>
            <person name="Klenk H.-P."/>
        </authorList>
    </citation>
    <scope>NUCLEOTIDE SEQUENCE [LARGE SCALE GENOMIC DNA]</scope>
    <source>
        <strain evidence="4 5">DSM 45256</strain>
    </source>
</reference>
<organism evidence="4 5">
    <name type="scientific">Pseudonocardia parietis</name>
    <dbReference type="NCBI Taxonomy" id="570936"/>
    <lineage>
        <taxon>Bacteria</taxon>
        <taxon>Bacillati</taxon>
        <taxon>Actinomycetota</taxon>
        <taxon>Actinomycetes</taxon>
        <taxon>Pseudonocardiales</taxon>
        <taxon>Pseudonocardiaceae</taxon>
        <taxon>Pseudonocardia</taxon>
    </lineage>
</organism>
<feature type="domain" description="YdbS-like PH" evidence="3">
    <location>
        <begin position="101"/>
        <end position="175"/>
    </location>
</feature>
<keyword evidence="2" id="KW-0812">Transmembrane</keyword>
<protein>
    <submittedName>
        <fullName evidence="4">Membrane protein YdbS with pleckstrin-like domain</fullName>
    </submittedName>
</protein>
<name>A0ABS4W2A4_9PSEU</name>
<evidence type="ECO:0000259" key="3">
    <source>
        <dbReference type="Pfam" id="PF03703"/>
    </source>
</evidence>